<reference evidence="1" key="1">
    <citation type="journal article" date="2023" name="G3 (Bethesda)">
        <title>A reference genome for the long-term kleptoplast-retaining sea slug Elysia crispata morphotype clarki.</title>
        <authorList>
            <person name="Eastman K.E."/>
            <person name="Pendleton A.L."/>
            <person name="Shaikh M.A."/>
            <person name="Suttiyut T."/>
            <person name="Ogas R."/>
            <person name="Tomko P."/>
            <person name="Gavelis G."/>
            <person name="Widhalm J.R."/>
            <person name="Wisecaver J.H."/>
        </authorList>
    </citation>
    <scope>NUCLEOTIDE SEQUENCE</scope>
    <source>
        <strain evidence="1">ECLA1</strain>
    </source>
</reference>
<comment type="caution">
    <text evidence="1">The sequence shown here is derived from an EMBL/GenBank/DDBJ whole genome shotgun (WGS) entry which is preliminary data.</text>
</comment>
<proteinExistence type="predicted"/>
<evidence type="ECO:0000313" key="2">
    <source>
        <dbReference type="Proteomes" id="UP001283361"/>
    </source>
</evidence>
<sequence length="152" mass="17391">MVYFHAELRQLETQCKFANPGEEIKSQLISGCLSKFSKKVRDEGFTTPLDLTNLMQDAKTLDMTEVYAKLLAPDNIQINNTHLQSNPRYSLRQTPQSRCTSQRCRNCGGKKPHVRGQSKCSALNKTCHNCSKLHHFHQFANRQRVQSQKPIS</sequence>
<dbReference type="EMBL" id="JAWDGP010006980">
    <property type="protein sequence ID" value="KAK3732135.1"/>
    <property type="molecule type" value="Genomic_DNA"/>
</dbReference>
<protein>
    <submittedName>
        <fullName evidence="1">Uncharacterized protein</fullName>
    </submittedName>
</protein>
<gene>
    <name evidence="1" type="ORF">RRG08_026517</name>
</gene>
<organism evidence="1 2">
    <name type="scientific">Elysia crispata</name>
    <name type="common">lettuce slug</name>
    <dbReference type="NCBI Taxonomy" id="231223"/>
    <lineage>
        <taxon>Eukaryota</taxon>
        <taxon>Metazoa</taxon>
        <taxon>Spiralia</taxon>
        <taxon>Lophotrochozoa</taxon>
        <taxon>Mollusca</taxon>
        <taxon>Gastropoda</taxon>
        <taxon>Heterobranchia</taxon>
        <taxon>Euthyneura</taxon>
        <taxon>Panpulmonata</taxon>
        <taxon>Sacoglossa</taxon>
        <taxon>Placobranchoidea</taxon>
        <taxon>Plakobranchidae</taxon>
        <taxon>Elysia</taxon>
    </lineage>
</organism>
<accession>A0AAE1CS32</accession>
<evidence type="ECO:0000313" key="1">
    <source>
        <dbReference type="EMBL" id="KAK3732135.1"/>
    </source>
</evidence>
<dbReference type="AlphaFoldDB" id="A0AAE1CS32"/>
<name>A0AAE1CS32_9GAST</name>
<dbReference type="Proteomes" id="UP001283361">
    <property type="component" value="Unassembled WGS sequence"/>
</dbReference>
<keyword evidence="2" id="KW-1185">Reference proteome</keyword>